<accession>A0AAD7WYU3</accession>
<proteinExistence type="predicted"/>
<dbReference type="AlphaFoldDB" id="A0AAD7WYU3"/>
<feature type="compositionally biased region" description="Basic and acidic residues" evidence="1">
    <location>
        <begin position="38"/>
        <end position="56"/>
    </location>
</feature>
<keyword evidence="3" id="KW-1185">Reference proteome</keyword>
<feature type="compositionally biased region" description="Polar residues" evidence="1">
    <location>
        <begin position="57"/>
        <end position="69"/>
    </location>
</feature>
<evidence type="ECO:0000256" key="1">
    <source>
        <dbReference type="SAM" id="MobiDB-lite"/>
    </source>
</evidence>
<evidence type="ECO:0000313" key="2">
    <source>
        <dbReference type="EMBL" id="KAJ8413219.1"/>
    </source>
</evidence>
<dbReference type="EMBL" id="JAINUG010000016">
    <property type="protein sequence ID" value="KAJ8413219.1"/>
    <property type="molecule type" value="Genomic_DNA"/>
</dbReference>
<evidence type="ECO:0000313" key="3">
    <source>
        <dbReference type="Proteomes" id="UP001221898"/>
    </source>
</evidence>
<sequence length="69" mass="8187">MAGDFRHVMPVLERRALPRRDLARARHRRASRRTPPRFRRDGFRMNDCQPLRRETAHQATSEAPTHQVS</sequence>
<gene>
    <name evidence="2" type="ORF">AAFF_G00092150</name>
</gene>
<dbReference type="Proteomes" id="UP001221898">
    <property type="component" value="Unassembled WGS sequence"/>
</dbReference>
<protein>
    <submittedName>
        <fullName evidence="2">Uncharacterized protein</fullName>
    </submittedName>
</protein>
<comment type="caution">
    <text evidence="2">The sequence shown here is derived from an EMBL/GenBank/DDBJ whole genome shotgun (WGS) entry which is preliminary data.</text>
</comment>
<name>A0AAD7WYU3_9TELE</name>
<feature type="compositionally biased region" description="Basic residues" evidence="1">
    <location>
        <begin position="25"/>
        <end position="37"/>
    </location>
</feature>
<organism evidence="2 3">
    <name type="scientific">Aldrovandia affinis</name>
    <dbReference type="NCBI Taxonomy" id="143900"/>
    <lineage>
        <taxon>Eukaryota</taxon>
        <taxon>Metazoa</taxon>
        <taxon>Chordata</taxon>
        <taxon>Craniata</taxon>
        <taxon>Vertebrata</taxon>
        <taxon>Euteleostomi</taxon>
        <taxon>Actinopterygii</taxon>
        <taxon>Neopterygii</taxon>
        <taxon>Teleostei</taxon>
        <taxon>Notacanthiformes</taxon>
        <taxon>Halosauridae</taxon>
        <taxon>Aldrovandia</taxon>
    </lineage>
</organism>
<feature type="region of interest" description="Disordered" evidence="1">
    <location>
        <begin position="20"/>
        <end position="69"/>
    </location>
</feature>
<reference evidence="2" key="1">
    <citation type="journal article" date="2023" name="Science">
        <title>Genome structures resolve the early diversification of teleost fishes.</title>
        <authorList>
            <person name="Parey E."/>
            <person name="Louis A."/>
            <person name="Montfort J."/>
            <person name="Bouchez O."/>
            <person name="Roques C."/>
            <person name="Iampietro C."/>
            <person name="Lluch J."/>
            <person name="Castinel A."/>
            <person name="Donnadieu C."/>
            <person name="Desvignes T."/>
            <person name="Floi Bucao C."/>
            <person name="Jouanno E."/>
            <person name="Wen M."/>
            <person name="Mejri S."/>
            <person name="Dirks R."/>
            <person name="Jansen H."/>
            <person name="Henkel C."/>
            <person name="Chen W.J."/>
            <person name="Zahm M."/>
            <person name="Cabau C."/>
            <person name="Klopp C."/>
            <person name="Thompson A.W."/>
            <person name="Robinson-Rechavi M."/>
            <person name="Braasch I."/>
            <person name="Lecointre G."/>
            <person name="Bobe J."/>
            <person name="Postlethwait J.H."/>
            <person name="Berthelot C."/>
            <person name="Roest Crollius H."/>
            <person name="Guiguen Y."/>
        </authorList>
    </citation>
    <scope>NUCLEOTIDE SEQUENCE</scope>
    <source>
        <strain evidence="2">NC1722</strain>
    </source>
</reference>